<evidence type="ECO:0000256" key="4">
    <source>
        <dbReference type="ARBA" id="ARBA00023136"/>
    </source>
</evidence>
<dbReference type="EMBL" id="JADOXO010000005">
    <property type="protein sequence ID" value="KAF9821233.1"/>
    <property type="molecule type" value="Genomic_DNA"/>
</dbReference>
<proteinExistence type="predicted"/>
<feature type="transmembrane region" description="Helical" evidence="5">
    <location>
        <begin position="137"/>
        <end position="157"/>
    </location>
</feature>
<dbReference type="Proteomes" id="UP000639403">
    <property type="component" value="Unassembled WGS sequence"/>
</dbReference>
<feature type="transmembrane region" description="Helical" evidence="5">
    <location>
        <begin position="6"/>
        <end position="26"/>
    </location>
</feature>
<evidence type="ECO:0000259" key="6">
    <source>
        <dbReference type="PROSITE" id="PS51503"/>
    </source>
</evidence>
<evidence type="ECO:0000256" key="1">
    <source>
        <dbReference type="ARBA" id="ARBA00004173"/>
    </source>
</evidence>
<comment type="caution">
    <text evidence="7">The sequence shown here is derived from an EMBL/GenBank/DDBJ whole genome shotgun (WGS) entry which is preliminary data.</text>
</comment>
<reference evidence="7" key="2">
    <citation type="journal article" name="Front. Microbiol.">
        <title>Degradative Capacity of Two Strains of Rhodonia placenta: From Phenotype to Genotype.</title>
        <authorList>
            <person name="Kolle M."/>
            <person name="Horta M.A.C."/>
            <person name="Nowrousian M."/>
            <person name="Ohm R.A."/>
            <person name="Benz J.P."/>
            <person name="Pilgard A."/>
        </authorList>
    </citation>
    <scope>NUCLEOTIDE SEQUENCE</scope>
    <source>
        <strain evidence="7">FPRL280</strain>
    </source>
</reference>
<evidence type="ECO:0000256" key="3">
    <source>
        <dbReference type="ARBA" id="ARBA00022989"/>
    </source>
</evidence>
<dbReference type="PANTHER" id="PTHR28018">
    <property type="entry name" value="RESPIRATORY SUPERCOMPLEX FACTOR 2, MITOCHONDRIAL"/>
    <property type="match status" value="1"/>
</dbReference>
<gene>
    <name evidence="7" type="ORF">IEO21_00841</name>
</gene>
<evidence type="ECO:0000313" key="7">
    <source>
        <dbReference type="EMBL" id="KAF9821233.1"/>
    </source>
</evidence>
<organism evidence="7 8">
    <name type="scientific">Rhodonia placenta</name>
    <dbReference type="NCBI Taxonomy" id="104341"/>
    <lineage>
        <taxon>Eukaryota</taxon>
        <taxon>Fungi</taxon>
        <taxon>Dikarya</taxon>
        <taxon>Basidiomycota</taxon>
        <taxon>Agaricomycotina</taxon>
        <taxon>Agaricomycetes</taxon>
        <taxon>Polyporales</taxon>
        <taxon>Adustoporiaceae</taxon>
        <taxon>Rhodonia</taxon>
    </lineage>
</organism>
<reference evidence="7" key="1">
    <citation type="submission" date="2020-11" db="EMBL/GenBank/DDBJ databases">
        <authorList>
            <person name="Koelle M."/>
            <person name="Horta M.A.C."/>
            <person name="Nowrousian M."/>
            <person name="Ohm R.A."/>
            <person name="Benz P."/>
            <person name="Pilgard A."/>
        </authorList>
    </citation>
    <scope>NUCLEOTIDE SEQUENCE</scope>
    <source>
        <strain evidence="7">FPRL280</strain>
    </source>
</reference>
<feature type="domain" description="HIG1" evidence="6">
    <location>
        <begin position="78"/>
        <end position="169"/>
    </location>
</feature>
<sequence>MRATIVGGAKGFAGGLGVALPLSYLLNRRVQHYRHLPPSLKAFGVILIAVPSFVINAEHAGLNYEKEHWHDLGKEEMDVKQAREQQRWESLTWTQKIRDSAARHEYGFIGGAWAATMVGAFGYIMRNPYQTLPQKVVQARMWAQGLTIGVLIAAGALTHARKTKEVDEFGHRHIEPDHSWRDIVAQEEKHLKEQQPDKSI</sequence>
<comment type="subcellular location">
    <subcellularLocation>
        <location evidence="1">Mitochondrion</location>
    </subcellularLocation>
</comment>
<accession>A0A8H7PAR6</accession>
<evidence type="ECO:0000256" key="2">
    <source>
        <dbReference type="ARBA" id="ARBA00022692"/>
    </source>
</evidence>
<keyword evidence="2 5" id="KW-0812">Transmembrane</keyword>
<evidence type="ECO:0000313" key="8">
    <source>
        <dbReference type="Proteomes" id="UP000639403"/>
    </source>
</evidence>
<dbReference type="InterPro" id="IPR040153">
    <property type="entry name" value="Rcf2"/>
</dbReference>
<dbReference type="Pfam" id="PF04588">
    <property type="entry name" value="HIG_1_N"/>
    <property type="match status" value="1"/>
</dbReference>
<feature type="transmembrane region" description="Helical" evidence="5">
    <location>
        <begin position="106"/>
        <end position="125"/>
    </location>
</feature>
<evidence type="ECO:0000256" key="5">
    <source>
        <dbReference type="SAM" id="Phobius"/>
    </source>
</evidence>
<dbReference type="GO" id="GO:0033617">
    <property type="term" value="P:mitochondrial respiratory chain complex IV assembly"/>
    <property type="evidence" value="ECO:0007669"/>
    <property type="project" value="TreeGrafter"/>
</dbReference>
<keyword evidence="4 5" id="KW-0472">Membrane</keyword>
<dbReference type="PROSITE" id="PS51503">
    <property type="entry name" value="HIG1"/>
    <property type="match status" value="1"/>
</dbReference>
<dbReference type="GO" id="GO:0005739">
    <property type="term" value="C:mitochondrion"/>
    <property type="evidence" value="ECO:0007669"/>
    <property type="project" value="UniProtKB-SubCell"/>
</dbReference>
<dbReference type="InterPro" id="IPR007667">
    <property type="entry name" value="Hypoxia_induced_domain"/>
</dbReference>
<name>A0A8H7PAR6_9APHY</name>
<dbReference type="AlphaFoldDB" id="A0A8H7PAR6"/>
<protein>
    <recommendedName>
        <fullName evidence="6">HIG1 domain-containing protein</fullName>
    </recommendedName>
</protein>
<keyword evidence="3 5" id="KW-1133">Transmembrane helix</keyword>
<dbReference type="PANTHER" id="PTHR28018:SF3">
    <property type="entry name" value="RESPIRATORY SUPERCOMPLEX FACTOR 2, MITOCHONDRIAL"/>
    <property type="match status" value="1"/>
</dbReference>